<keyword evidence="1" id="KW-0812">Transmembrane</keyword>
<sequence length="169" mass="20054">MKEVATRQHAHANTVYHCLYAYYKFGYSKKHRARVFNKSERAIRNWVNVYQNTETFQRVNPASKRQFTDAQRRWLFDYYHEHPLTYLREAKTTIRQHLKDFCLENNSRTTSARRAPVIAWSSRNAVKTLFTVLVDQYANILFVILFGFWMVLQSTGTPRSSTAFEAWAS</sequence>
<organism evidence="2 3">
    <name type="scientific">Phytophthora nicotianae CJ01A1</name>
    <dbReference type="NCBI Taxonomy" id="1317063"/>
    <lineage>
        <taxon>Eukaryota</taxon>
        <taxon>Sar</taxon>
        <taxon>Stramenopiles</taxon>
        <taxon>Oomycota</taxon>
        <taxon>Peronosporomycetes</taxon>
        <taxon>Peronosporales</taxon>
        <taxon>Peronosporaceae</taxon>
        <taxon>Phytophthora</taxon>
    </lineage>
</organism>
<feature type="transmembrane region" description="Helical" evidence="1">
    <location>
        <begin position="129"/>
        <end position="152"/>
    </location>
</feature>
<keyword evidence="1" id="KW-1133">Transmembrane helix</keyword>
<accession>W2VY19</accession>
<gene>
    <name evidence="2" type="ORF">F441_20657</name>
</gene>
<proteinExistence type="predicted"/>
<dbReference type="AlphaFoldDB" id="W2VY19"/>
<dbReference type="SUPFAM" id="SSF46689">
    <property type="entry name" value="Homeodomain-like"/>
    <property type="match status" value="1"/>
</dbReference>
<comment type="caution">
    <text evidence="2">The sequence shown here is derived from an EMBL/GenBank/DDBJ whole genome shotgun (WGS) entry which is preliminary data.</text>
</comment>
<reference evidence="2 3" key="1">
    <citation type="submission" date="2013-11" db="EMBL/GenBank/DDBJ databases">
        <title>The Genome Sequence of Phytophthora parasitica CJ01A1.</title>
        <authorList>
            <consortium name="The Broad Institute Genomics Platform"/>
            <person name="Russ C."/>
            <person name="Tyler B."/>
            <person name="Panabieres F."/>
            <person name="Shan W."/>
            <person name="Tripathy S."/>
            <person name="Grunwald N."/>
            <person name="Machado M."/>
            <person name="Johnson C.S."/>
            <person name="Walker B."/>
            <person name="Young S.K."/>
            <person name="Zeng Q."/>
            <person name="Gargeya S."/>
            <person name="Fitzgerald M."/>
            <person name="Haas B."/>
            <person name="Abouelleil A."/>
            <person name="Allen A.W."/>
            <person name="Alvarado L."/>
            <person name="Arachchi H.M."/>
            <person name="Berlin A.M."/>
            <person name="Chapman S.B."/>
            <person name="Gainer-Dewar J."/>
            <person name="Goldberg J."/>
            <person name="Griggs A."/>
            <person name="Gujja S."/>
            <person name="Hansen M."/>
            <person name="Howarth C."/>
            <person name="Imamovic A."/>
            <person name="Ireland A."/>
            <person name="Larimer J."/>
            <person name="McCowan C."/>
            <person name="Murphy C."/>
            <person name="Pearson M."/>
            <person name="Poon T.W."/>
            <person name="Priest M."/>
            <person name="Roberts A."/>
            <person name="Saif S."/>
            <person name="Shea T."/>
            <person name="Sisk P."/>
            <person name="Sykes S."/>
            <person name="Wortman J."/>
            <person name="Nusbaum C."/>
            <person name="Birren B."/>
        </authorList>
    </citation>
    <scope>NUCLEOTIDE SEQUENCE [LARGE SCALE GENOMIC DNA]</scope>
    <source>
        <strain evidence="2 3">CJ01A1</strain>
    </source>
</reference>
<dbReference type="InterPro" id="IPR009057">
    <property type="entry name" value="Homeodomain-like_sf"/>
</dbReference>
<name>W2VY19_PHYNI</name>
<dbReference type="EMBL" id="ANIX01004130">
    <property type="protein sequence ID" value="ETP02254.1"/>
    <property type="molecule type" value="Genomic_DNA"/>
</dbReference>
<evidence type="ECO:0000256" key="1">
    <source>
        <dbReference type="SAM" id="Phobius"/>
    </source>
</evidence>
<keyword evidence="1" id="KW-0472">Membrane</keyword>
<protein>
    <submittedName>
        <fullName evidence="2">Uncharacterized protein</fullName>
    </submittedName>
</protein>
<evidence type="ECO:0000313" key="2">
    <source>
        <dbReference type="EMBL" id="ETP02254.1"/>
    </source>
</evidence>
<evidence type="ECO:0000313" key="3">
    <source>
        <dbReference type="Proteomes" id="UP000018958"/>
    </source>
</evidence>
<dbReference type="Proteomes" id="UP000018958">
    <property type="component" value="Unassembled WGS sequence"/>
</dbReference>